<dbReference type="SMART" id="SM00320">
    <property type="entry name" value="WD40"/>
    <property type="match status" value="2"/>
</dbReference>
<dbReference type="Pfam" id="PF00400">
    <property type="entry name" value="WD40"/>
    <property type="match status" value="1"/>
</dbReference>
<keyword evidence="3" id="KW-1185">Reference proteome</keyword>
<protein>
    <submittedName>
        <fullName evidence="2">Uncharacterized protein</fullName>
    </submittedName>
</protein>
<evidence type="ECO:0000313" key="2">
    <source>
        <dbReference type="EMBL" id="GAQ23804.1"/>
    </source>
</evidence>
<feature type="signal peptide" evidence="1">
    <location>
        <begin position="1"/>
        <end position="23"/>
    </location>
</feature>
<dbReference type="PANTHER" id="PTHR19879:SF1">
    <property type="entry name" value="CANNONBALL-RELATED"/>
    <property type="match status" value="1"/>
</dbReference>
<feature type="chain" id="PRO_5007147588" evidence="1">
    <location>
        <begin position="24"/>
        <end position="649"/>
    </location>
</feature>
<dbReference type="InterPro" id="IPR001680">
    <property type="entry name" value="WD40_rpt"/>
</dbReference>
<dbReference type="Gene3D" id="2.130.10.10">
    <property type="entry name" value="YVTN repeat-like/Quinoprotein amine dehydrogenase"/>
    <property type="match status" value="3"/>
</dbReference>
<dbReference type="PANTHER" id="PTHR19879">
    <property type="entry name" value="TRANSCRIPTION INITIATION FACTOR TFIID"/>
    <property type="match status" value="1"/>
</dbReference>
<dbReference type="InterPro" id="IPR015943">
    <property type="entry name" value="WD40/YVTN_repeat-like_dom_sf"/>
</dbReference>
<dbReference type="InterPro" id="IPR011047">
    <property type="entry name" value="Quinoprotein_ADH-like_sf"/>
</dbReference>
<organism evidence="2 3">
    <name type="scientific">Deinococcus grandis</name>
    <dbReference type="NCBI Taxonomy" id="57498"/>
    <lineage>
        <taxon>Bacteria</taxon>
        <taxon>Thermotogati</taxon>
        <taxon>Deinococcota</taxon>
        <taxon>Deinococci</taxon>
        <taxon>Deinococcales</taxon>
        <taxon>Deinococcaceae</taxon>
        <taxon>Deinococcus</taxon>
    </lineage>
</organism>
<sequence>MSLQARFLSTGFLGALLSVSAAGAVSIQASGILPDGPASEVSVRADGAQVAVTTADRVGLFTPQGQRQALVSPTGRLLVDVVYSGNDLFTLDTTGTLAQVSGKQTKVVGQALCGNLKGSEGPHLAASGSTLTVACPHTLLVGQPGQWQRIDLPTLPDGYGAGQVAVSPTANEVAVIRASQILRFHLPDMKPLPTITRLPGEDTSFMDDPVKPASASAVAYDASGQRLAVGWNMSFPKAYNQSVTVYDLKSGTGRSLPTYADNTRKLAFSTDGKFLLADGFSTPRLWNLTDRKRLAPPQPTNTGIGVQGVAWLGQNIISTSSLGALALTPQGQQVAKFQMPLAHVNLLTVSDNGRWVAAAGEGRQLNLFDLKAGQAIWSVKAHPYQVGSLKFNRAGTLLVSGDANSEFVRFWDVKTGKAVGPSVTGIRSISGFTPGDKEVVLGGRIVPVAPLLRRQGEVFLGNLPGQTYRKSVSETSQLTPDGKSMCETQLIFRDRGMGFRASSWQLGALEKNNFGLSLPEERRLGATSADCRVLAVAAIDVIGKEHTYHPLGVEVYDPATGKKIQMWPSGNRVESLAVSSDGRRVAWLEDGRAELLIGDVKTGKQVVWKLPAVVQDMDTVPLAFRADGKALLVGVGSQSETSFTVLNIP</sequence>
<dbReference type="SUPFAM" id="SSF50998">
    <property type="entry name" value="Quinoprotein alcohol dehydrogenase-like"/>
    <property type="match status" value="1"/>
</dbReference>
<accession>A0A117DRV7</accession>
<proteinExistence type="predicted"/>
<evidence type="ECO:0000313" key="3">
    <source>
        <dbReference type="Proteomes" id="UP000056209"/>
    </source>
</evidence>
<dbReference type="GO" id="GO:0006367">
    <property type="term" value="P:transcription initiation at RNA polymerase II promoter"/>
    <property type="evidence" value="ECO:0007669"/>
    <property type="project" value="TreeGrafter"/>
</dbReference>
<name>A0A117DRV7_9DEIO</name>
<comment type="caution">
    <text evidence="2">The sequence shown here is derived from an EMBL/GenBank/DDBJ whole genome shotgun (WGS) entry which is preliminary data.</text>
</comment>
<gene>
    <name evidence="2" type="ORF">DEIGR_330062</name>
</gene>
<dbReference type="AlphaFoldDB" id="A0A117DRV7"/>
<dbReference type="EMBL" id="BCMS01000005">
    <property type="protein sequence ID" value="GAQ23804.1"/>
    <property type="molecule type" value="Genomic_DNA"/>
</dbReference>
<dbReference type="Proteomes" id="UP000056209">
    <property type="component" value="Unassembled WGS sequence"/>
</dbReference>
<evidence type="ECO:0000256" key="1">
    <source>
        <dbReference type="SAM" id="SignalP"/>
    </source>
</evidence>
<reference evidence="3" key="1">
    <citation type="submission" date="2015-11" db="EMBL/GenBank/DDBJ databases">
        <title>Draft Genome Sequence of the Radioresistant Bacterium Deinococcus grandis, Isolated from Freshwater Fish in Japan.</title>
        <authorList>
            <person name="Satoh K."/>
            <person name="Onodera T."/>
            <person name="Omoso K."/>
            <person name="Takeda-Yano K."/>
            <person name="Katayama T."/>
            <person name="Oono Y."/>
            <person name="Narumi I."/>
        </authorList>
    </citation>
    <scope>NUCLEOTIDE SEQUENCE [LARGE SCALE GENOMIC DNA]</scope>
    <source>
        <strain evidence="3">ATCC 43672</strain>
    </source>
</reference>
<dbReference type="SUPFAM" id="SSF101898">
    <property type="entry name" value="NHL repeat"/>
    <property type="match status" value="1"/>
</dbReference>
<keyword evidence="1" id="KW-0732">Signal</keyword>